<evidence type="ECO:0000256" key="6">
    <source>
        <dbReference type="SAM" id="MobiDB-lite"/>
    </source>
</evidence>
<reference evidence="9" key="1">
    <citation type="journal article" date="2018" name="Nat. Microbiol.">
        <title>Leveraging single-cell genomics to expand the fungal tree of life.</title>
        <authorList>
            <person name="Ahrendt S.R."/>
            <person name="Quandt C.A."/>
            <person name="Ciobanu D."/>
            <person name="Clum A."/>
            <person name="Salamov A."/>
            <person name="Andreopoulos B."/>
            <person name="Cheng J.F."/>
            <person name="Woyke T."/>
            <person name="Pelin A."/>
            <person name="Henrissat B."/>
            <person name="Reynolds N.K."/>
            <person name="Benny G.L."/>
            <person name="Smith M.E."/>
            <person name="James T.Y."/>
            <person name="Grigoriev I.V."/>
        </authorList>
    </citation>
    <scope>NUCLEOTIDE SEQUENCE [LARGE SCALE GENOMIC DNA]</scope>
    <source>
        <strain evidence="9">RSA 1356</strain>
    </source>
</reference>
<evidence type="ECO:0000259" key="7">
    <source>
        <dbReference type="PROSITE" id="PS50048"/>
    </source>
</evidence>
<dbReference type="Pfam" id="PF00172">
    <property type="entry name" value="Zn_clus"/>
    <property type="match status" value="1"/>
</dbReference>
<dbReference type="STRING" id="78915.A0A4P9XQI4"/>
<evidence type="ECO:0000313" key="9">
    <source>
        <dbReference type="Proteomes" id="UP000271241"/>
    </source>
</evidence>
<dbReference type="GO" id="GO:0006351">
    <property type="term" value="P:DNA-templated transcription"/>
    <property type="evidence" value="ECO:0007669"/>
    <property type="project" value="InterPro"/>
</dbReference>
<evidence type="ECO:0000256" key="1">
    <source>
        <dbReference type="ARBA" id="ARBA00004123"/>
    </source>
</evidence>
<gene>
    <name evidence="8" type="ORF">THASP1DRAFT_15844</name>
</gene>
<feature type="region of interest" description="Disordered" evidence="6">
    <location>
        <begin position="1"/>
        <end position="46"/>
    </location>
</feature>
<dbReference type="PROSITE" id="PS50048">
    <property type="entry name" value="ZN2_CY6_FUNGAL_2"/>
    <property type="match status" value="1"/>
</dbReference>
<dbReference type="GO" id="GO:0008270">
    <property type="term" value="F:zinc ion binding"/>
    <property type="evidence" value="ECO:0007669"/>
    <property type="project" value="InterPro"/>
</dbReference>
<dbReference type="SUPFAM" id="SSF57701">
    <property type="entry name" value="Zn2/Cys6 DNA-binding domain"/>
    <property type="match status" value="1"/>
</dbReference>
<dbReference type="PANTHER" id="PTHR47338">
    <property type="entry name" value="ZN(II)2CYS6 TRANSCRIPTION FACTOR (EUROFUNG)-RELATED"/>
    <property type="match status" value="1"/>
</dbReference>
<dbReference type="GO" id="GO:0005634">
    <property type="term" value="C:nucleus"/>
    <property type="evidence" value="ECO:0007669"/>
    <property type="project" value="UniProtKB-SubCell"/>
</dbReference>
<accession>A0A4P9XQI4</accession>
<feature type="compositionally biased region" description="Polar residues" evidence="6">
    <location>
        <begin position="17"/>
        <end position="26"/>
    </location>
</feature>
<feature type="domain" description="Zn(2)-C6 fungal-type" evidence="7">
    <location>
        <begin position="41"/>
        <end position="71"/>
    </location>
</feature>
<dbReference type="SMART" id="SM00906">
    <property type="entry name" value="Fungal_trans"/>
    <property type="match status" value="1"/>
</dbReference>
<dbReference type="PRINTS" id="PR00054">
    <property type="entry name" value="FUNGALZNCYS"/>
</dbReference>
<dbReference type="Pfam" id="PF04082">
    <property type="entry name" value="Fungal_trans"/>
    <property type="match status" value="1"/>
</dbReference>
<evidence type="ECO:0000313" key="8">
    <source>
        <dbReference type="EMBL" id="RKP08304.1"/>
    </source>
</evidence>
<organism evidence="8 9">
    <name type="scientific">Thamnocephalis sphaerospora</name>
    <dbReference type="NCBI Taxonomy" id="78915"/>
    <lineage>
        <taxon>Eukaryota</taxon>
        <taxon>Fungi</taxon>
        <taxon>Fungi incertae sedis</taxon>
        <taxon>Zoopagomycota</taxon>
        <taxon>Zoopagomycotina</taxon>
        <taxon>Zoopagomycetes</taxon>
        <taxon>Zoopagales</taxon>
        <taxon>Sigmoideomycetaceae</taxon>
        <taxon>Thamnocephalis</taxon>
    </lineage>
</organism>
<dbReference type="InterPro" id="IPR020448">
    <property type="entry name" value="Maltose_ferment_reg_DNA-bd"/>
</dbReference>
<dbReference type="InterPro" id="IPR036864">
    <property type="entry name" value="Zn2-C6_fun-type_DNA-bd_sf"/>
</dbReference>
<protein>
    <submittedName>
        <fullName evidence="8">Fungal-specific transcription factor domain-containing protein</fullName>
    </submittedName>
</protein>
<feature type="compositionally biased region" description="Low complexity" evidence="6">
    <location>
        <begin position="1"/>
        <end position="16"/>
    </location>
</feature>
<dbReference type="OrthoDB" id="2123952at2759"/>
<keyword evidence="3" id="KW-0805">Transcription regulation</keyword>
<dbReference type="GO" id="GO:0000981">
    <property type="term" value="F:DNA-binding transcription factor activity, RNA polymerase II-specific"/>
    <property type="evidence" value="ECO:0007669"/>
    <property type="project" value="InterPro"/>
</dbReference>
<sequence length="367" mass="40797">MSLSSPLGSASSDAAPTRSTGTTASAEASGRVKKRSRRTQACDDCRRRKVRCDGNRPSCTSCLRHGVACHYQETVKKRGPKPGYIEKLERRLNMMEKMLMPLSSSSDDRSPPPINQNPPSRQRSRSSTMDNVNSPTISNNLDWLLQMGNWVGTTPIIGAPTNMPLGQLTDMTPTTEPLPMAENPELRDHLVDNFFTYTQSFGGIVHRNTFLRQIRDGTAPPPLLYSIMALGVRFSPLPEVRNDPTLRGGMVYIYRAKTMLKNMVTIPDVNSVITLHLVGMYLQACGDLAKSWIASGASLRMAQAINLHVLDDESYSAPRGMSKHDSWVDKETKRRIWWSLFCVDRLAGLASGRPMSIDEQDCNVELP</sequence>
<dbReference type="GO" id="GO:0003677">
    <property type="term" value="F:DNA binding"/>
    <property type="evidence" value="ECO:0007669"/>
    <property type="project" value="InterPro"/>
</dbReference>
<dbReference type="AlphaFoldDB" id="A0A4P9XQI4"/>
<evidence type="ECO:0000256" key="4">
    <source>
        <dbReference type="ARBA" id="ARBA00023163"/>
    </source>
</evidence>
<dbReference type="CDD" id="cd12148">
    <property type="entry name" value="fungal_TF_MHR"/>
    <property type="match status" value="1"/>
</dbReference>
<dbReference type="Gene3D" id="4.10.240.10">
    <property type="entry name" value="Zn(2)-C6 fungal-type DNA-binding domain"/>
    <property type="match status" value="1"/>
</dbReference>
<dbReference type="CDD" id="cd00067">
    <property type="entry name" value="GAL4"/>
    <property type="match status" value="1"/>
</dbReference>
<feature type="region of interest" description="Disordered" evidence="6">
    <location>
        <begin position="102"/>
        <end position="133"/>
    </location>
</feature>
<comment type="subcellular location">
    <subcellularLocation>
        <location evidence="1">Nucleus</location>
    </subcellularLocation>
</comment>
<feature type="compositionally biased region" description="Low complexity" evidence="6">
    <location>
        <begin position="117"/>
        <end position="127"/>
    </location>
</feature>
<name>A0A4P9XQI4_9FUNG</name>
<dbReference type="EMBL" id="KZ992616">
    <property type="protein sequence ID" value="RKP08304.1"/>
    <property type="molecule type" value="Genomic_DNA"/>
</dbReference>
<keyword evidence="9" id="KW-1185">Reference proteome</keyword>
<dbReference type="SMART" id="SM00066">
    <property type="entry name" value="GAL4"/>
    <property type="match status" value="1"/>
</dbReference>
<evidence type="ECO:0000256" key="3">
    <source>
        <dbReference type="ARBA" id="ARBA00023015"/>
    </source>
</evidence>
<evidence type="ECO:0000256" key="5">
    <source>
        <dbReference type="ARBA" id="ARBA00023242"/>
    </source>
</evidence>
<dbReference type="InterPro" id="IPR007219">
    <property type="entry name" value="XnlR_reg_dom"/>
</dbReference>
<keyword evidence="4" id="KW-0804">Transcription</keyword>
<proteinExistence type="predicted"/>
<dbReference type="InterPro" id="IPR050815">
    <property type="entry name" value="TF_fung"/>
</dbReference>
<dbReference type="PANTHER" id="PTHR47338:SF5">
    <property type="entry name" value="ZN(II)2CYS6 TRANSCRIPTION FACTOR (EUROFUNG)"/>
    <property type="match status" value="1"/>
</dbReference>
<keyword evidence="2" id="KW-0479">Metal-binding</keyword>
<dbReference type="PROSITE" id="PS00463">
    <property type="entry name" value="ZN2_CY6_FUNGAL_1"/>
    <property type="match status" value="1"/>
</dbReference>
<dbReference type="InterPro" id="IPR001138">
    <property type="entry name" value="Zn2Cys6_DnaBD"/>
</dbReference>
<evidence type="ECO:0000256" key="2">
    <source>
        <dbReference type="ARBA" id="ARBA00022723"/>
    </source>
</evidence>
<feature type="non-terminal residue" evidence="8">
    <location>
        <position position="367"/>
    </location>
</feature>
<dbReference type="Proteomes" id="UP000271241">
    <property type="component" value="Unassembled WGS sequence"/>
</dbReference>
<keyword evidence="5" id="KW-0539">Nucleus</keyword>